<protein>
    <recommendedName>
        <fullName evidence="4">HNH nuclease domain-containing protein</fullName>
    </recommendedName>
</protein>
<evidence type="ECO:0000313" key="3">
    <source>
        <dbReference type="Proteomes" id="UP000521872"/>
    </source>
</evidence>
<reference evidence="2 3" key="1">
    <citation type="submission" date="2019-12" db="EMBL/GenBank/DDBJ databases">
        <authorList>
            <person name="Floudas D."/>
            <person name="Bentzer J."/>
            <person name="Ahren D."/>
            <person name="Johansson T."/>
            <person name="Persson P."/>
            <person name="Tunlid A."/>
        </authorList>
    </citation>
    <scope>NUCLEOTIDE SEQUENCE [LARGE SCALE GENOMIC DNA]</scope>
    <source>
        <strain evidence="2 3">CBS 102.39</strain>
    </source>
</reference>
<comment type="caution">
    <text evidence="2">The sequence shown here is derived from an EMBL/GenBank/DDBJ whole genome shotgun (WGS) entry which is preliminary data.</text>
</comment>
<dbReference type="Proteomes" id="UP000521872">
    <property type="component" value="Unassembled WGS sequence"/>
</dbReference>
<name>A0A8H4QF24_9AGAR</name>
<keyword evidence="3" id="KW-1185">Reference proteome</keyword>
<evidence type="ECO:0008006" key="4">
    <source>
        <dbReference type="Google" id="ProtNLM"/>
    </source>
</evidence>
<dbReference type="AlphaFoldDB" id="A0A8H4QF24"/>
<proteinExistence type="predicted"/>
<organism evidence="2 3">
    <name type="scientific">Agrocybe pediades</name>
    <dbReference type="NCBI Taxonomy" id="84607"/>
    <lineage>
        <taxon>Eukaryota</taxon>
        <taxon>Fungi</taxon>
        <taxon>Dikarya</taxon>
        <taxon>Basidiomycota</taxon>
        <taxon>Agaricomycotina</taxon>
        <taxon>Agaricomycetes</taxon>
        <taxon>Agaricomycetidae</taxon>
        <taxon>Agaricales</taxon>
        <taxon>Agaricineae</taxon>
        <taxon>Strophariaceae</taxon>
        <taxon>Agrocybe</taxon>
    </lineage>
</organism>
<gene>
    <name evidence="2" type="ORF">D9613_012073</name>
</gene>
<accession>A0A8H4QF24</accession>
<evidence type="ECO:0000313" key="2">
    <source>
        <dbReference type="EMBL" id="KAF4609788.1"/>
    </source>
</evidence>
<sequence>MTSLPSDLPKASGNTPGYVSAYKTCLRIESALETELSNDGTEKKDARVRQSETHLVYIRILGYLLHFIPSRTGLDCLAREIEECTSDDDLLQLGQMYCDQFLRPFKSNRGGRSSTSSSSSTSPISRPSFRTLDDMVTEYLEDAPESHFTARKKALVRDGFRCLVSGVYDHLMLKNNRELSTKFYAQTPQPERTITKCAHIFPEPMNRDGPLRMEEREHDYALWAIMNRFGYSEIQDELKGANIHLLENVMTLRLELCIAFESMDIWFVATQDKPNEYWVRTAFPELIPNYADTLVTFEASRPDLPVPSPLYLAVHAACAQVGWLSGATDMIERLEMKMEEGLVLSPSGDSAELLNHALRGLKVAGY</sequence>
<evidence type="ECO:0000256" key="1">
    <source>
        <dbReference type="SAM" id="MobiDB-lite"/>
    </source>
</evidence>
<dbReference type="EMBL" id="JAACJL010000060">
    <property type="protein sequence ID" value="KAF4609788.1"/>
    <property type="molecule type" value="Genomic_DNA"/>
</dbReference>
<feature type="compositionally biased region" description="Low complexity" evidence="1">
    <location>
        <begin position="112"/>
        <end position="128"/>
    </location>
</feature>
<feature type="region of interest" description="Disordered" evidence="1">
    <location>
        <begin position="108"/>
        <end position="128"/>
    </location>
</feature>